<comment type="caution">
    <text evidence="1">The sequence shown here is derived from an EMBL/GenBank/DDBJ whole genome shotgun (WGS) entry which is preliminary data.</text>
</comment>
<accession>A0AAV2S3M4</accession>
<dbReference type="EMBL" id="CAXKWB010045219">
    <property type="protein sequence ID" value="CAL4162021.1"/>
    <property type="molecule type" value="Genomic_DNA"/>
</dbReference>
<dbReference type="Proteomes" id="UP001497623">
    <property type="component" value="Unassembled WGS sequence"/>
</dbReference>
<keyword evidence="2" id="KW-1185">Reference proteome</keyword>
<proteinExistence type="predicted"/>
<gene>
    <name evidence="1" type="ORF">MNOR_LOCUS32751</name>
</gene>
<feature type="non-terminal residue" evidence="1">
    <location>
        <position position="1"/>
    </location>
</feature>
<reference evidence="1 2" key="1">
    <citation type="submission" date="2024-05" db="EMBL/GenBank/DDBJ databases">
        <authorList>
            <person name="Wallberg A."/>
        </authorList>
    </citation>
    <scope>NUCLEOTIDE SEQUENCE [LARGE SCALE GENOMIC DNA]</scope>
</reference>
<organism evidence="1 2">
    <name type="scientific">Meganyctiphanes norvegica</name>
    <name type="common">Northern krill</name>
    <name type="synonym">Thysanopoda norvegica</name>
    <dbReference type="NCBI Taxonomy" id="48144"/>
    <lineage>
        <taxon>Eukaryota</taxon>
        <taxon>Metazoa</taxon>
        <taxon>Ecdysozoa</taxon>
        <taxon>Arthropoda</taxon>
        <taxon>Crustacea</taxon>
        <taxon>Multicrustacea</taxon>
        <taxon>Malacostraca</taxon>
        <taxon>Eumalacostraca</taxon>
        <taxon>Eucarida</taxon>
        <taxon>Euphausiacea</taxon>
        <taxon>Euphausiidae</taxon>
        <taxon>Meganyctiphanes</taxon>
    </lineage>
</organism>
<protein>
    <submittedName>
        <fullName evidence="1">Uncharacterized protein</fullName>
    </submittedName>
</protein>
<evidence type="ECO:0000313" key="1">
    <source>
        <dbReference type="EMBL" id="CAL4162021.1"/>
    </source>
</evidence>
<sequence>DVSGVMHDATCGDIEYAGNYTIQTTSTFDRCCTIIEANGNIIRDTFFGNWNVEDGGCHYETNRVYCICTSGDLCNTGTYCEQCDFPFSTPPTTTTTVSTTRTSEVTTTSSFEPLSCYSCYDCPEVDASTHVVQDPDITSCLTTILILDIGTTIMIRGETRGNDVIDGDCLQHGESLTCWCKSPLCNDQSMAQILDFQQPKERVVAVAP</sequence>
<name>A0AAV2S3M4_MEGNR</name>
<evidence type="ECO:0000313" key="2">
    <source>
        <dbReference type="Proteomes" id="UP001497623"/>
    </source>
</evidence>
<dbReference type="AlphaFoldDB" id="A0AAV2S3M4"/>